<keyword evidence="10 14" id="KW-0472">Membrane</keyword>
<gene>
    <name evidence="15" type="ORF">ACFSYS_03790</name>
</gene>
<feature type="transmembrane region" description="Helical" evidence="14">
    <location>
        <begin position="198"/>
        <end position="219"/>
    </location>
</feature>
<reference evidence="16" key="1">
    <citation type="journal article" date="2019" name="Int. J. Syst. Evol. Microbiol.">
        <title>The Global Catalogue of Microorganisms (GCM) 10K type strain sequencing project: providing services to taxonomists for standard genome sequencing and annotation.</title>
        <authorList>
            <consortium name="The Broad Institute Genomics Platform"/>
            <consortium name="The Broad Institute Genome Sequencing Center for Infectious Disease"/>
            <person name="Wu L."/>
            <person name="Ma J."/>
        </authorList>
    </citation>
    <scope>NUCLEOTIDE SEQUENCE [LARGE SCALE GENOMIC DNA]</scope>
    <source>
        <strain evidence="16">KCTC 52925</strain>
    </source>
</reference>
<feature type="transmembrane region" description="Helical" evidence="14">
    <location>
        <begin position="162"/>
        <end position="186"/>
    </location>
</feature>
<evidence type="ECO:0000256" key="1">
    <source>
        <dbReference type="ARBA" id="ARBA00004651"/>
    </source>
</evidence>
<dbReference type="Gene3D" id="1.20.1730.10">
    <property type="entry name" value="Sodium/glucose cotransporter"/>
    <property type="match status" value="1"/>
</dbReference>
<dbReference type="RefSeq" id="WP_251741853.1">
    <property type="nucleotide sequence ID" value="NZ_JBHUOJ010000008.1"/>
</dbReference>
<comment type="catalytic activity">
    <reaction evidence="12">
        <text>L-proline(in) + Na(+)(in) = L-proline(out) + Na(+)(out)</text>
        <dbReference type="Rhea" id="RHEA:28967"/>
        <dbReference type="ChEBI" id="CHEBI:29101"/>
        <dbReference type="ChEBI" id="CHEBI:60039"/>
    </reaction>
</comment>
<dbReference type="CDD" id="cd11477">
    <property type="entry name" value="SLC5sbd_u1"/>
    <property type="match status" value="1"/>
</dbReference>
<feature type="transmembrane region" description="Helical" evidence="14">
    <location>
        <begin position="6"/>
        <end position="23"/>
    </location>
</feature>
<dbReference type="Pfam" id="PF00474">
    <property type="entry name" value="SSF"/>
    <property type="match status" value="1"/>
</dbReference>
<evidence type="ECO:0000256" key="4">
    <source>
        <dbReference type="ARBA" id="ARBA00022475"/>
    </source>
</evidence>
<comment type="similarity">
    <text evidence="2 13">Belongs to the sodium:solute symporter (SSF) (TC 2.A.21) family.</text>
</comment>
<feature type="transmembrane region" description="Helical" evidence="14">
    <location>
        <begin position="410"/>
        <end position="429"/>
    </location>
</feature>
<keyword evidence="9" id="KW-0406">Ion transport</keyword>
<dbReference type="InterPro" id="IPR038377">
    <property type="entry name" value="Na/Glc_symporter_sf"/>
</dbReference>
<dbReference type="EMBL" id="JBHUOJ010000008">
    <property type="protein sequence ID" value="MFD2832395.1"/>
    <property type="molecule type" value="Genomic_DNA"/>
</dbReference>
<feature type="transmembrane region" description="Helical" evidence="14">
    <location>
        <begin position="435"/>
        <end position="453"/>
    </location>
</feature>
<keyword evidence="16" id="KW-1185">Reference proteome</keyword>
<organism evidence="15 16">
    <name type="scientific">Christiangramia antarctica</name>
    <dbReference type="NCBI Taxonomy" id="2058158"/>
    <lineage>
        <taxon>Bacteria</taxon>
        <taxon>Pseudomonadati</taxon>
        <taxon>Bacteroidota</taxon>
        <taxon>Flavobacteriia</taxon>
        <taxon>Flavobacteriales</taxon>
        <taxon>Flavobacteriaceae</taxon>
        <taxon>Christiangramia</taxon>
    </lineage>
</organism>
<feature type="transmembrane region" description="Helical" evidence="14">
    <location>
        <begin position="118"/>
        <end position="142"/>
    </location>
</feature>
<evidence type="ECO:0000256" key="9">
    <source>
        <dbReference type="ARBA" id="ARBA00023065"/>
    </source>
</evidence>
<evidence type="ECO:0000256" key="10">
    <source>
        <dbReference type="ARBA" id="ARBA00023136"/>
    </source>
</evidence>
<feature type="transmembrane region" description="Helical" evidence="14">
    <location>
        <begin position="76"/>
        <end position="97"/>
    </location>
</feature>
<dbReference type="PANTHER" id="PTHR48086:SF3">
    <property type="entry name" value="SODIUM_PROLINE SYMPORTER"/>
    <property type="match status" value="1"/>
</dbReference>
<dbReference type="PROSITE" id="PS50283">
    <property type="entry name" value="NA_SOLUT_SYMP_3"/>
    <property type="match status" value="1"/>
</dbReference>
<dbReference type="PANTHER" id="PTHR48086">
    <property type="entry name" value="SODIUM/PROLINE SYMPORTER-RELATED"/>
    <property type="match status" value="1"/>
</dbReference>
<feature type="transmembrane region" description="Helical" evidence="14">
    <location>
        <begin position="598"/>
        <end position="617"/>
    </location>
</feature>
<feature type="transmembrane region" description="Helical" evidence="14">
    <location>
        <begin position="465"/>
        <end position="482"/>
    </location>
</feature>
<evidence type="ECO:0000256" key="3">
    <source>
        <dbReference type="ARBA" id="ARBA00022448"/>
    </source>
</evidence>
<evidence type="ECO:0000256" key="6">
    <source>
        <dbReference type="ARBA" id="ARBA00022847"/>
    </source>
</evidence>
<keyword evidence="4" id="KW-1003">Cell membrane</keyword>
<evidence type="ECO:0000256" key="13">
    <source>
        <dbReference type="RuleBase" id="RU362091"/>
    </source>
</evidence>
<comment type="subcellular location">
    <subcellularLocation>
        <location evidence="1">Cell membrane</location>
        <topology evidence="1">Multi-pass membrane protein</topology>
    </subcellularLocation>
</comment>
<evidence type="ECO:0000256" key="5">
    <source>
        <dbReference type="ARBA" id="ARBA00022692"/>
    </source>
</evidence>
<keyword evidence="3" id="KW-0813">Transport</keyword>
<evidence type="ECO:0000256" key="11">
    <source>
        <dbReference type="ARBA" id="ARBA00023201"/>
    </source>
</evidence>
<feature type="transmembrane region" description="Helical" evidence="14">
    <location>
        <begin position="502"/>
        <end position="524"/>
    </location>
</feature>
<feature type="transmembrane region" description="Helical" evidence="14">
    <location>
        <begin position="571"/>
        <end position="592"/>
    </location>
</feature>
<dbReference type="Proteomes" id="UP001597438">
    <property type="component" value="Unassembled WGS sequence"/>
</dbReference>
<evidence type="ECO:0000256" key="8">
    <source>
        <dbReference type="ARBA" id="ARBA00023053"/>
    </source>
</evidence>
<evidence type="ECO:0000256" key="7">
    <source>
        <dbReference type="ARBA" id="ARBA00022989"/>
    </source>
</evidence>
<feature type="transmembrane region" description="Helical" evidence="14">
    <location>
        <begin position="43"/>
        <end position="70"/>
    </location>
</feature>
<evidence type="ECO:0000313" key="15">
    <source>
        <dbReference type="EMBL" id="MFD2832395.1"/>
    </source>
</evidence>
<feature type="transmembrane region" description="Helical" evidence="14">
    <location>
        <begin position="263"/>
        <end position="281"/>
    </location>
</feature>
<evidence type="ECO:0000256" key="2">
    <source>
        <dbReference type="ARBA" id="ARBA00006434"/>
    </source>
</evidence>
<evidence type="ECO:0000256" key="14">
    <source>
        <dbReference type="SAM" id="Phobius"/>
    </source>
</evidence>
<accession>A0ABW5X1E1</accession>
<feature type="transmembrane region" description="Helical" evidence="14">
    <location>
        <begin position="302"/>
        <end position="332"/>
    </location>
</feature>
<comment type="caution">
    <text evidence="15">The sequence shown here is derived from an EMBL/GenBank/DDBJ whole genome shotgun (WGS) entry which is preliminary data.</text>
</comment>
<keyword evidence="5 14" id="KW-0812">Transmembrane</keyword>
<dbReference type="InterPro" id="IPR050277">
    <property type="entry name" value="Sodium:Solute_Symporter"/>
</dbReference>
<keyword evidence="6" id="KW-0769">Symport</keyword>
<dbReference type="InterPro" id="IPR001734">
    <property type="entry name" value="Na/solute_symporter"/>
</dbReference>
<proteinExistence type="inferred from homology"/>
<protein>
    <submittedName>
        <fullName evidence="15">Sodium:solute symporter family protein</fullName>
    </submittedName>
</protein>
<keyword evidence="7 14" id="KW-1133">Transmembrane helix</keyword>
<sequence length="643" mass="72446">MHIIDVLIIFLYIVVTLGVGIWVSKKASKGLDSYFLGGKSIKWYYLGLSNGSGMFDVSGTAWMVGILFLYGVNSFMFMWMWPIWNQIFVMMFLAVWIRRSGVMTGSEWILTRFGDNRAGRASHLIVAIFAVVASIGFIAYFFEGVGKFMTVILPWDLGLELFDFNILTSEQTYALLIIFFTTIYTIKGGMFSVVSTEVLQYAIMVLAGVLVAGYTFIAFTDTEVSAAIPEKWKLLSFESQLSGFWEGKKEPFNDLINSQGYKMFGAFIGMTLFKGFFASIAGPTPSYDMQRILSTRTIKDAAYMSGFTNLVLFIPRYLLIAAIVLIGLVFIAPQMAAEGSINGNDLEVILPKVINTHVPVGIKGLLLAGLLAAFMSTFSAFVNAGPAYIVNDIYKKYFKPKGTDRHYIKASHLASLIVVILGVVMGFFADSINSITLWITSALYGGYVASNFLKWIWWRFNGWGYFWGMLAGLIIASLQFLLDQNKGNFLPDSLLYEFAHIPAIYLFPIIFLFSLLGSFLGTFLTPPTNIKTLQSFYQNVRPWGWWKPVRENMKAEGIMIKKNTNFGRDMLNCFIGIIWQSSMILLPIYLVVRDYEKTALSFLIFGITTIILKFTWLDKMKKIEEPKKVIKNEKQAYSMAGEA</sequence>
<keyword evidence="11" id="KW-0739">Sodium transport</keyword>
<evidence type="ECO:0000256" key="12">
    <source>
        <dbReference type="ARBA" id="ARBA00033708"/>
    </source>
</evidence>
<evidence type="ECO:0000313" key="16">
    <source>
        <dbReference type="Proteomes" id="UP001597438"/>
    </source>
</evidence>
<feature type="transmembrane region" description="Helical" evidence="14">
    <location>
        <begin position="365"/>
        <end position="389"/>
    </location>
</feature>
<name>A0ABW5X1E1_9FLAO</name>
<keyword evidence="8" id="KW-0915">Sodium</keyword>